<dbReference type="KEGG" id="bsed:DN745_08995"/>
<evidence type="ECO:0000313" key="1">
    <source>
        <dbReference type="EMBL" id="AWV89468.1"/>
    </source>
</evidence>
<reference evidence="1 2" key="1">
    <citation type="submission" date="2018-06" db="EMBL/GenBank/DDBJ databases">
        <title>Lujinxingia sediminis gen. nov. sp. nov., a new facultative anaerobic member of the class Deltaproteobacteria, and proposal of Lujinxingaceae fam. nov.</title>
        <authorList>
            <person name="Guo L.-Y."/>
            <person name="Li C.-M."/>
            <person name="Wang S."/>
            <person name="Du Z.-J."/>
        </authorList>
    </citation>
    <scope>NUCLEOTIDE SEQUENCE [LARGE SCALE GENOMIC DNA]</scope>
    <source>
        <strain evidence="1 2">FA350</strain>
    </source>
</reference>
<proteinExistence type="predicted"/>
<evidence type="ECO:0000313" key="2">
    <source>
        <dbReference type="Proteomes" id="UP000249799"/>
    </source>
</evidence>
<sequence length="95" mass="10568">MADISLRKEHGMDFDSAKTKVHEVVSGLEEKMDVIESVDWNSDQTSATVKGTGFKGQFAVDATAVSVDIDLKFFVKPMKGKIADKIQRHLDRHFG</sequence>
<dbReference type="NCBIfam" id="TIGR02610">
    <property type="entry name" value="PHA_gran_rgn"/>
    <property type="match status" value="1"/>
</dbReference>
<dbReference type="RefSeq" id="WP_111334122.1">
    <property type="nucleotide sequence ID" value="NZ_CP030032.1"/>
</dbReference>
<dbReference type="Pfam" id="PF09650">
    <property type="entry name" value="PHA_gran_rgn"/>
    <property type="match status" value="1"/>
</dbReference>
<dbReference type="AlphaFoldDB" id="A0A2Z4FL90"/>
<gene>
    <name evidence="1" type="ORF">DN745_08995</name>
</gene>
<name>A0A2Z4FL90_9DELT</name>
<accession>A0A2Z4FL90</accession>
<dbReference type="OrthoDB" id="287584at2"/>
<keyword evidence="2" id="KW-1185">Reference proteome</keyword>
<protein>
    <submittedName>
        <fullName evidence="1">Uncharacterized protein</fullName>
    </submittedName>
</protein>
<organism evidence="1 2">
    <name type="scientific">Bradymonas sediminis</name>
    <dbReference type="NCBI Taxonomy" id="1548548"/>
    <lineage>
        <taxon>Bacteria</taxon>
        <taxon>Deltaproteobacteria</taxon>
        <taxon>Bradymonadales</taxon>
        <taxon>Bradymonadaceae</taxon>
        <taxon>Bradymonas</taxon>
    </lineage>
</organism>
<dbReference type="EMBL" id="CP030032">
    <property type="protein sequence ID" value="AWV89468.1"/>
    <property type="molecule type" value="Genomic_DNA"/>
</dbReference>
<dbReference type="Proteomes" id="UP000249799">
    <property type="component" value="Chromosome"/>
</dbReference>
<dbReference type="InterPro" id="IPR013433">
    <property type="entry name" value="PHA_gran_rgn"/>
</dbReference>